<evidence type="ECO:0000313" key="2">
    <source>
        <dbReference type="Proteomes" id="UP000824120"/>
    </source>
</evidence>
<keyword evidence="2" id="KW-1185">Reference proteome</keyword>
<protein>
    <submittedName>
        <fullName evidence="1">Uncharacterized protein</fullName>
    </submittedName>
</protein>
<accession>A0A9J6AS63</accession>
<comment type="caution">
    <text evidence="1">The sequence shown here is derived from an EMBL/GenBank/DDBJ whole genome shotgun (WGS) entry which is preliminary data.</text>
</comment>
<gene>
    <name evidence="1" type="ORF">H5410_012631</name>
</gene>
<sequence length="46" mass="5375">MVILLRYMSCMVFIWSRWSTSLDHVVPTLADDLDHPTMQEKQVSHG</sequence>
<proteinExistence type="predicted"/>
<name>A0A9J6AS63_SOLCO</name>
<dbReference type="Proteomes" id="UP000824120">
    <property type="component" value="Chromosome 2"/>
</dbReference>
<dbReference type="EMBL" id="JACXVP010000002">
    <property type="protein sequence ID" value="KAG5627413.1"/>
    <property type="molecule type" value="Genomic_DNA"/>
</dbReference>
<dbReference type="AlphaFoldDB" id="A0A9J6AS63"/>
<reference evidence="1 2" key="1">
    <citation type="submission" date="2020-09" db="EMBL/GenBank/DDBJ databases">
        <title>De no assembly of potato wild relative species, Solanum commersonii.</title>
        <authorList>
            <person name="Cho K."/>
        </authorList>
    </citation>
    <scope>NUCLEOTIDE SEQUENCE [LARGE SCALE GENOMIC DNA]</scope>
    <source>
        <strain evidence="1">LZ3.2</strain>
        <tissue evidence="1">Leaf</tissue>
    </source>
</reference>
<evidence type="ECO:0000313" key="1">
    <source>
        <dbReference type="EMBL" id="KAG5627413.1"/>
    </source>
</evidence>
<organism evidence="1 2">
    <name type="scientific">Solanum commersonii</name>
    <name type="common">Commerson's wild potato</name>
    <name type="synonym">Commerson's nightshade</name>
    <dbReference type="NCBI Taxonomy" id="4109"/>
    <lineage>
        <taxon>Eukaryota</taxon>
        <taxon>Viridiplantae</taxon>
        <taxon>Streptophyta</taxon>
        <taxon>Embryophyta</taxon>
        <taxon>Tracheophyta</taxon>
        <taxon>Spermatophyta</taxon>
        <taxon>Magnoliopsida</taxon>
        <taxon>eudicotyledons</taxon>
        <taxon>Gunneridae</taxon>
        <taxon>Pentapetalae</taxon>
        <taxon>asterids</taxon>
        <taxon>lamiids</taxon>
        <taxon>Solanales</taxon>
        <taxon>Solanaceae</taxon>
        <taxon>Solanoideae</taxon>
        <taxon>Solaneae</taxon>
        <taxon>Solanum</taxon>
    </lineage>
</organism>